<comment type="caution">
    <text evidence="1">The sequence shown here is derived from an EMBL/GenBank/DDBJ whole genome shotgun (WGS) entry which is preliminary data.</text>
</comment>
<gene>
    <name evidence="1" type="ORF">HINF_LOCUS18585</name>
</gene>
<reference evidence="1 2" key="1">
    <citation type="submission" date="2024-07" db="EMBL/GenBank/DDBJ databases">
        <authorList>
            <person name="Akdeniz Z."/>
        </authorList>
    </citation>
    <scope>NUCLEOTIDE SEQUENCE [LARGE SCALE GENOMIC DNA]</scope>
</reference>
<name>A0ABP1HWP8_9EUKA</name>
<protein>
    <submittedName>
        <fullName evidence="1">Hypothetical_protein</fullName>
    </submittedName>
</protein>
<keyword evidence="2" id="KW-1185">Reference proteome</keyword>
<accession>A0ABP1HWP8</accession>
<organism evidence="1 2">
    <name type="scientific">Hexamita inflata</name>
    <dbReference type="NCBI Taxonomy" id="28002"/>
    <lineage>
        <taxon>Eukaryota</taxon>
        <taxon>Metamonada</taxon>
        <taxon>Diplomonadida</taxon>
        <taxon>Hexamitidae</taxon>
        <taxon>Hexamitinae</taxon>
        <taxon>Hexamita</taxon>
    </lineage>
</organism>
<proteinExistence type="predicted"/>
<dbReference type="EMBL" id="CAXDID020000048">
    <property type="protein sequence ID" value="CAL6003824.1"/>
    <property type="molecule type" value="Genomic_DNA"/>
</dbReference>
<evidence type="ECO:0000313" key="2">
    <source>
        <dbReference type="Proteomes" id="UP001642409"/>
    </source>
</evidence>
<dbReference type="Proteomes" id="UP001642409">
    <property type="component" value="Unassembled WGS sequence"/>
</dbReference>
<sequence>MTQFRQMLNASELTLLPACTPVVSVSAYLQLRVFKQARQSSGGQSKCDSVKEKSEVVYILFFIFQYIEQHNCKNLIQSFIYNCVYTFHFQMESLNCKREHQLENYTNGLVIQMCILSYTTRKENIESYLAPEISINFVLKIITVFSGSGHI</sequence>
<evidence type="ECO:0000313" key="1">
    <source>
        <dbReference type="EMBL" id="CAL6003824.1"/>
    </source>
</evidence>